<organism evidence="2 3">
    <name type="scientific">Kineococcus radiotolerans</name>
    <dbReference type="NCBI Taxonomy" id="131568"/>
    <lineage>
        <taxon>Bacteria</taxon>
        <taxon>Bacillati</taxon>
        <taxon>Actinomycetota</taxon>
        <taxon>Actinomycetes</taxon>
        <taxon>Kineosporiales</taxon>
        <taxon>Kineosporiaceae</taxon>
        <taxon>Kineococcus</taxon>
    </lineage>
</organism>
<gene>
    <name evidence="2" type="ORF">FHR75_004424</name>
</gene>
<evidence type="ECO:0000313" key="3">
    <source>
        <dbReference type="Proteomes" id="UP000533269"/>
    </source>
</evidence>
<dbReference type="InterPro" id="IPR011989">
    <property type="entry name" value="ARM-like"/>
</dbReference>
<feature type="compositionally biased region" description="Pro residues" evidence="1">
    <location>
        <begin position="1"/>
        <end position="10"/>
    </location>
</feature>
<reference evidence="2 3" key="1">
    <citation type="submission" date="2020-08" db="EMBL/GenBank/DDBJ databases">
        <title>The Agave Microbiome: Exploring the role of microbial communities in plant adaptations to desert environments.</title>
        <authorList>
            <person name="Partida-Martinez L.P."/>
        </authorList>
    </citation>
    <scope>NUCLEOTIDE SEQUENCE [LARGE SCALE GENOMIC DNA]</scope>
    <source>
        <strain evidence="2 3">AS2.23</strain>
    </source>
</reference>
<feature type="region of interest" description="Disordered" evidence="1">
    <location>
        <begin position="1"/>
        <end position="41"/>
    </location>
</feature>
<dbReference type="SUPFAM" id="SSF52540">
    <property type="entry name" value="P-loop containing nucleoside triphosphate hydrolases"/>
    <property type="match status" value="1"/>
</dbReference>
<protein>
    <submittedName>
        <fullName evidence="2">Uncharacterized protein</fullName>
    </submittedName>
</protein>
<name>A0A7W4TSB2_KINRA</name>
<reference evidence="2 3" key="2">
    <citation type="submission" date="2020-08" db="EMBL/GenBank/DDBJ databases">
        <authorList>
            <person name="Partida-Martinez L."/>
            <person name="Huntemann M."/>
            <person name="Clum A."/>
            <person name="Wang J."/>
            <person name="Palaniappan K."/>
            <person name="Ritter S."/>
            <person name="Chen I.-M."/>
            <person name="Stamatis D."/>
            <person name="Reddy T."/>
            <person name="O'Malley R."/>
            <person name="Daum C."/>
            <person name="Shapiro N."/>
            <person name="Ivanova N."/>
            <person name="Kyrpides N."/>
            <person name="Woyke T."/>
        </authorList>
    </citation>
    <scope>NUCLEOTIDE SEQUENCE [LARGE SCALE GENOMIC DNA]</scope>
    <source>
        <strain evidence="2 3">AS2.23</strain>
    </source>
</reference>
<proteinExistence type="predicted"/>
<dbReference type="RefSeq" id="WP_221184304.1">
    <property type="nucleotide sequence ID" value="NZ_JACHVY010000010.1"/>
</dbReference>
<dbReference type="Gene3D" id="1.25.10.10">
    <property type="entry name" value="Leucine-rich Repeat Variant"/>
    <property type="match status" value="1"/>
</dbReference>
<sequence length="1526" mass="168702">MTGAPRPYPPDRQSEKVEHSSGALGPAPREPAQRRMAGASGGVADKLGNKYELAWAIRHALLCIRDERRSLTLEEIDPELANGSEFTYVNEHSDVSVTQVKRQNNITDHWTIAALKGRGVLAAAGRHVAAGRDFHFSSMTPSGALRVMADLSRQSANVQQFMAHQLTPQLRPTFDELTAASVFGSAEAAWQTLRGLRIEIEVEEQLVMTNAMLAEVSLEGATGDLIAVAIGAVLLDNLRTRVTRRELLDALARDGITPRDSVARRTSHEQVVATTRSWRGTIERELLSPPIERREAAALVDLMITTRLALVVGAGGVGKSSVLYQAVGDFQAQDAEVLAFRLDRRGAFGSTIELGAQLGLSTSPVAALRMAADGRDAFLIIDQLDAVSLASGRLPERYDVIADLIQEATAADGVRVILACRLFDVQNDHRIRKLDARNDVERLTVEPLPDEAVAEAVSAMGLERDLLTATQRSLLRSPLNLVLLETIADQPGALNFTSRGSLFEAFWQRKEQTSEERRPGTLFNDVLARIANSASDQQTLSVPVDILGPGDFIRHARVLASEQVIAIEDDRVSFFHETFFDFTFARQWLSRQQSMVEFLCTQEQELFRRAQVRQILELLRERDPDRFRTEVETVLKSADVRFHIKETVVAVLANVSAPTLEDVELVLRLAATESTLTKRLWLQIARPTWFGPLYIHGHIERWLDSDDAALRGRSVNWMGNAGAEHGAEVSDLLKARNQSPDYAMWLRWVTQRADLHHNRQLFELLLDAVRAGEINPTDQDLWLSAHELVEHQPLWAIEMLEACFVESPSALTLGTDGKVALLASHEYGATQMVESACKAEPQAFAEALVPHLLAVMEATHYDRQEQDLFRDRHFSLGLRMGSKYGAVDDALYDGAADALAQWARRSPGTIEPMLQRLAASEHDAAQSLLYRALIAGAVSFAPWAAELILQGGNRLEAGYLSDSHWLSREVVEAIAPFVSDEVHLQLEEKLRDLPATYRSPDLHHRLRSFGYTAFKFLSALDPKRLTPLGLRRLQEYRRKFNSDAPESPNGIITYTVGSPIGGSATGKMSNAQWLQAMAKHDNDHRDFGSEVGGARELAQQLKERTAEDPVRFAGLAMQLTPETNEAYPGAILWGFGEALIAEEAQHAVFDAIRHVMSLGLDDCDRWLGWAVRHVYDDAPLDIVEMVLDRALHAPDPVDNSPVFVRQEDGRAGRDLFQNGYNTSRGSLAESLGDLLVHDLDGTRTELVAPHLVNLASDPVLSVRACVAHTIAACLRYARLTAYEAFERLIEADDRLLASDMLDNLMIYIGNANPEVVEPVIDRMLSSIDAEVRRAGGCMAAFAALQWERPALIERAVAGDVQIRSGLAGVCAARVDRSANSELVLSTLRYLMHDDDDEVRKEVGTLAGHLRGDDLRPYAELLTDLIASPSYVHATPQLLITLQEAPDKVDDLVDLAAHRFLDIHGDDVADRRTGAAGEAHYISDLVVRGLAQTRDRRRITALLDILDRLLELGVYGVDRAIDGAVRS</sequence>
<dbReference type="SUPFAM" id="SSF48371">
    <property type="entry name" value="ARM repeat"/>
    <property type="match status" value="1"/>
</dbReference>
<comment type="caution">
    <text evidence="2">The sequence shown here is derived from an EMBL/GenBank/DDBJ whole genome shotgun (WGS) entry which is preliminary data.</text>
</comment>
<evidence type="ECO:0000256" key="1">
    <source>
        <dbReference type="SAM" id="MobiDB-lite"/>
    </source>
</evidence>
<dbReference type="EMBL" id="JACHVY010000010">
    <property type="protein sequence ID" value="MBB2903581.1"/>
    <property type="molecule type" value="Genomic_DNA"/>
</dbReference>
<accession>A0A7W4TSB2</accession>
<dbReference type="InterPro" id="IPR027417">
    <property type="entry name" value="P-loop_NTPase"/>
</dbReference>
<dbReference type="InterPro" id="IPR016024">
    <property type="entry name" value="ARM-type_fold"/>
</dbReference>
<evidence type="ECO:0000313" key="2">
    <source>
        <dbReference type="EMBL" id="MBB2903581.1"/>
    </source>
</evidence>
<dbReference type="Proteomes" id="UP000533269">
    <property type="component" value="Unassembled WGS sequence"/>
</dbReference>